<dbReference type="SMR" id="A0A3B6JDR9"/>
<name>A0A3B6JDR9_WHEAT</name>
<feature type="signal peptide" evidence="2">
    <location>
        <begin position="1"/>
        <end position="25"/>
    </location>
</feature>
<proteinExistence type="inferred from homology"/>
<accession>A0A3B6JDR9</accession>
<dbReference type="Gramene" id="TraesWEE_scaffold_076750_01G000100.1">
    <property type="protein sequence ID" value="TraesWEE_scaffold_076750_01G000100.1"/>
    <property type="gene ID" value="TraesWEE_scaffold_076750_01G000100"/>
</dbReference>
<dbReference type="Pfam" id="PF01620">
    <property type="entry name" value="Pollen_allerg_2"/>
    <property type="match status" value="1"/>
</dbReference>
<evidence type="ECO:0000313" key="5">
    <source>
        <dbReference type="Proteomes" id="UP000019116"/>
    </source>
</evidence>
<dbReference type="Gramene" id="TraesCAD_scaffold_035329_01G000200.1">
    <property type="protein sequence ID" value="TraesCAD_scaffold_035329_01G000200.1"/>
    <property type="gene ID" value="TraesCAD_scaffold_035329_01G000200"/>
</dbReference>
<dbReference type="Gramene" id="TraesCS4D03G0041000.1">
    <property type="protein sequence ID" value="TraesCS4D03G0041000.1.CDS1"/>
    <property type="gene ID" value="TraesCS4D03G0041000"/>
</dbReference>
<dbReference type="SUPFAM" id="SSF81736">
    <property type="entry name" value="Group V grass pollen allergen"/>
    <property type="match status" value="2"/>
</dbReference>
<comment type="similarity">
    <text evidence="1">Belongs to the Poa p IX/Phl p VI allergen family.</text>
</comment>
<protein>
    <recommendedName>
        <fullName evidence="3">Pollen allergen Poa p IX/Phl p VI domain-containing protein</fullName>
    </recommendedName>
</protein>
<dbReference type="Gene3D" id="1.20.120.320">
    <property type="entry name" value="Group V grass pollen allergen"/>
    <property type="match status" value="2"/>
</dbReference>
<dbReference type="Gramene" id="TraesMAC4D03G02418110.1">
    <property type="protein sequence ID" value="TraesMAC4D03G02418110.1.CDS1"/>
    <property type="gene ID" value="TraesMAC4D03G02418110"/>
</dbReference>
<dbReference type="EnsemblPlants" id="TraesCS4D02G026000.1">
    <property type="protein sequence ID" value="TraesCS4D02G026000.1.cds1"/>
    <property type="gene ID" value="TraesCS4D02G026000"/>
</dbReference>
<dbReference type="InterPro" id="IPR002914">
    <property type="entry name" value="Poa_pIX/Phl_pVI"/>
</dbReference>
<dbReference type="OrthoDB" id="671261at2759"/>
<dbReference type="Gramene" id="TraesROB_scaffold_091127_01G000100.1">
    <property type="protein sequence ID" value="TraesROB_scaffold_091127_01G000100.1"/>
    <property type="gene ID" value="TraesROB_scaffold_091127_01G000100"/>
</dbReference>
<sequence length="275" mass="28688">MAVHQCTVALFVAVTLMAGPAFSYAVEAGSALAGAQPKATTEEQKLIEKANNAFKAAVAAAAVVAPADKYKTFQTTFTMNFGWSIGGITGTFNFQATFTTRIAFAQLTAYHFAKGATPEAKYDAFVAILSESLRIIAGILEVHAVKPAGEEVKGTIPADELKAIDQIDTAFRTAATAADAAPIKDKFVVFKSAFNKAIKETTGGAYGGYKFIPDLVSSIKKVYGITVPNTPKDKLLAFESALSKTILAMAAAATAPDTPTAATSTATVTPTPEKS</sequence>
<evidence type="ECO:0000256" key="2">
    <source>
        <dbReference type="SAM" id="SignalP"/>
    </source>
</evidence>
<keyword evidence="2" id="KW-0732">Signal</keyword>
<dbReference type="Gramene" id="TraesSYM4D03G02446820.1">
    <property type="protein sequence ID" value="TraesSYM4D03G02446820.1.CDS1"/>
    <property type="gene ID" value="TraesSYM4D03G02446820"/>
</dbReference>
<dbReference type="Gramene" id="TraesCS4D02G026000.1">
    <property type="protein sequence ID" value="TraesCS4D02G026000.1.cds1"/>
    <property type="gene ID" value="TraesCS4D02G026000"/>
</dbReference>
<evidence type="ECO:0000259" key="3">
    <source>
        <dbReference type="Pfam" id="PF01620"/>
    </source>
</evidence>
<dbReference type="Proteomes" id="UP000019116">
    <property type="component" value="Chromosome 4D"/>
</dbReference>
<dbReference type="GeneID" id="123099396"/>
<gene>
    <name evidence="4" type="primary">LOC123099396</name>
</gene>
<dbReference type="OMA" id="AMAVQEC"/>
<reference evidence="4" key="2">
    <citation type="submission" date="2018-10" db="UniProtKB">
        <authorList>
            <consortium name="EnsemblPlants"/>
        </authorList>
    </citation>
    <scope>IDENTIFICATION</scope>
</reference>
<feature type="domain" description="Pollen allergen Poa p IX/Phl p VI" evidence="3">
    <location>
        <begin position="7"/>
        <end position="147"/>
    </location>
</feature>
<dbReference type="Gramene" id="TraesJUL4D03G02438820.1">
    <property type="protein sequence ID" value="TraesJUL4D03G02438820.1.CDS1"/>
    <property type="gene ID" value="TraesJUL4D03G02438820"/>
</dbReference>
<dbReference type="Gramene" id="TraesLDM4D03G02421710.1">
    <property type="protein sequence ID" value="TraesLDM4D03G02421710.1.CDS1"/>
    <property type="gene ID" value="TraesLDM4D03G02421710"/>
</dbReference>
<dbReference type="Gramene" id="TraesNOR4D03G02437800.1">
    <property type="protein sequence ID" value="TraesNOR4D03G02437800.1.CDS1"/>
    <property type="gene ID" value="TraesNOR4D03G02437800"/>
</dbReference>
<evidence type="ECO:0000256" key="1">
    <source>
        <dbReference type="ARBA" id="ARBA00008818"/>
    </source>
</evidence>
<dbReference type="RefSeq" id="XP_044377498.1">
    <property type="nucleotide sequence ID" value="XM_044521563.1"/>
</dbReference>
<dbReference type="InterPro" id="IPR035506">
    <property type="entry name" value="Pollen_allergen/Os"/>
</dbReference>
<dbReference type="PRINTS" id="PR00833">
    <property type="entry name" value="POAALLERGEN"/>
</dbReference>
<keyword evidence="5" id="KW-1185">Reference proteome</keyword>
<dbReference type="Gramene" id="TraesKAR4D01G0009500.1">
    <property type="protein sequence ID" value="cds.TraesKAR4D01G0009500.1"/>
    <property type="gene ID" value="TraesKAR4D01G0009500"/>
</dbReference>
<dbReference type="Gramene" id="TraesCLE_scaffold_084193_01G000100.1">
    <property type="protein sequence ID" value="TraesCLE_scaffold_084193_01G000100.1"/>
    <property type="gene ID" value="TraesCLE_scaffold_084193_01G000100"/>
</dbReference>
<dbReference type="Gramene" id="TraesJAG4D03G02417280.1">
    <property type="protein sequence ID" value="TraesJAG4D03G02417280.1.CDS1"/>
    <property type="gene ID" value="TraesJAG4D03G02417280"/>
</dbReference>
<evidence type="ECO:0000313" key="4">
    <source>
        <dbReference type="EnsemblPlants" id="TraesCS4D02G026000.1.cds1"/>
    </source>
</evidence>
<feature type="chain" id="PRO_5043175881" description="Pollen allergen Poa p IX/Phl p VI domain-containing protein" evidence="2">
    <location>
        <begin position="26"/>
        <end position="275"/>
    </location>
</feature>
<dbReference type="AlphaFoldDB" id="A0A3B6JDR9"/>
<organism evidence="4">
    <name type="scientific">Triticum aestivum</name>
    <name type="common">Wheat</name>
    <dbReference type="NCBI Taxonomy" id="4565"/>
    <lineage>
        <taxon>Eukaryota</taxon>
        <taxon>Viridiplantae</taxon>
        <taxon>Streptophyta</taxon>
        <taxon>Embryophyta</taxon>
        <taxon>Tracheophyta</taxon>
        <taxon>Spermatophyta</taxon>
        <taxon>Magnoliopsida</taxon>
        <taxon>Liliopsida</taxon>
        <taxon>Poales</taxon>
        <taxon>Poaceae</taxon>
        <taxon>BOP clade</taxon>
        <taxon>Pooideae</taxon>
        <taxon>Triticodae</taxon>
        <taxon>Triticeae</taxon>
        <taxon>Triticinae</taxon>
        <taxon>Triticum</taxon>
    </lineage>
</organism>
<reference evidence="4" key="1">
    <citation type="submission" date="2018-08" db="EMBL/GenBank/DDBJ databases">
        <authorList>
            <person name="Rossello M."/>
        </authorList>
    </citation>
    <scope>NUCLEOTIDE SEQUENCE [LARGE SCALE GENOMIC DNA]</scope>
    <source>
        <strain evidence="4">cv. Chinese Spring</strain>
    </source>
</reference>
<dbReference type="Gramene" id="TraesLAC4D03G02373270.1">
    <property type="protein sequence ID" value="TraesLAC4D03G02373270.1.CDS1"/>
    <property type="gene ID" value="TraesLAC4D03G02373270"/>
</dbReference>
<dbReference type="Gramene" id="TraesSTA4D03G02415020.1">
    <property type="protein sequence ID" value="TraesSTA4D03G02415020.1.CDS1"/>
    <property type="gene ID" value="TraesSTA4D03G02415020"/>
</dbReference>
<dbReference type="KEGG" id="taes:123099396"/>